<evidence type="ECO:0000313" key="3">
    <source>
        <dbReference type="Proteomes" id="UP001378188"/>
    </source>
</evidence>
<dbReference type="AlphaFoldDB" id="A0AAW9RUY3"/>
<gene>
    <name evidence="2" type="ORF">V3328_21710</name>
</gene>
<dbReference type="Gene3D" id="3.30.565.10">
    <property type="entry name" value="Histidine kinase-like ATPase, C-terminal domain"/>
    <property type="match status" value="1"/>
</dbReference>
<keyword evidence="3" id="KW-1185">Reference proteome</keyword>
<feature type="domain" description="Histidine phosphotransferase ChpT C-terminal" evidence="1">
    <location>
        <begin position="85"/>
        <end position="206"/>
    </location>
</feature>
<proteinExistence type="predicted"/>
<evidence type="ECO:0000259" key="1">
    <source>
        <dbReference type="Pfam" id="PF10090"/>
    </source>
</evidence>
<dbReference type="Pfam" id="PF10090">
    <property type="entry name" value="HPTransfase"/>
    <property type="match status" value="1"/>
</dbReference>
<dbReference type="EMBL" id="JAZHOF010000010">
    <property type="protein sequence ID" value="MEJ8574118.1"/>
    <property type="molecule type" value="Genomic_DNA"/>
</dbReference>
<evidence type="ECO:0000313" key="2">
    <source>
        <dbReference type="EMBL" id="MEJ8574118.1"/>
    </source>
</evidence>
<reference evidence="2 3" key="1">
    <citation type="submission" date="2024-02" db="EMBL/GenBank/DDBJ databases">
        <title>Genome analysis and characterization of Microbaculum marinisediminis sp. nov., isolated from marine sediment.</title>
        <authorList>
            <person name="Du Z.-J."/>
            <person name="Ye Y.-Q."/>
            <person name="Zhang Z.-R."/>
            <person name="Yuan S.-M."/>
            <person name="Zhang X.-Y."/>
        </authorList>
    </citation>
    <scope>NUCLEOTIDE SEQUENCE [LARGE SCALE GENOMIC DNA]</scope>
    <source>
        <strain evidence="2 3">SDUM1044001</strain>
    </source>
</reference>
<comment type="caution">
    <text evidence="2">The sequence shown here is derived from an EMBL/GenBank/DDBJ whole genome shotgun (WGS) entry which is preliminary data.</text>
</comment>
<organism evidence="2 3">
    <name type="scientific">Microbaculum marinum</name>
    <dbReference type="NCBI Taxonomy" id="1764581"/>
    <lineage>
        <taxon>Bacteria</taxon>
        <taxon>Pseudomonadati</taxon>
        <taxon>Pseudomonadota</taxon>
        <taxon>Alphaproteobacteria</taxon>
        <taxon>Hyphomicrobiales</taxon>
        <taxon>Tepidamorphaceae</taxon>
        <taxon>Microbaculum</taxon>
    </lineage>
</organism>
<dbReference type="Proteomes" id="UP001378188">
    <property type="component" value="Unassembled WGS sequence"/>
</dbReference>
<dbReference type="RefSeq" id="WP_340331820.1">
    <property type="nucleotide sequence ID" value="NZ_JAZHOF010000010.1"/>
</dbReference>
<name>A0AAW9RUY3_9HYPH</name>
<accession>A0AAW9RUY3</accession>
<protein>
    <submittedName>
        <fullName evidence="2">Histidine phosphotransferase family protein</fullName>
    </submittedName>
</protein>
<dbReference type="Gene3D" id="1.10.287.130">
    <property type="match status" value="1"/>
</dbReference>
<dbReference type="InterPro" id="IPR036890">
    <property type="entry name" value="HATPase_C_sf"/>
</dbReference>
<dbReference type="InterPro" id="IPR018762">
    <property type="entry name" value="ChpT_C"/>
</dbReference>
<sequence>MSDTAPMSDLDLAALMCSKLCHDVISPVGAITNGFEVLEDETDESMREMALDIIRTNANKASTRLQFLRLAFGAMGATGDRFPLDDARSLTESLYEGERARIDWRAGAGSLPKDKVKLLVNLIVIAVSAIPRGGDVVVEVDQGGDAVDESVSISVRATGKLANMPDAVYTIFEGKMPPDGLDARSVQPYYAYRLSRSLGMTLKVKPVDGGVLMSAA</sequence>